<dbReference type="AlphaFoldDB" id="A0A8J4PRU7"/>
<feature type="binding site" evidence="2">
    <location>
        <position position="86"/>
    </location>
    <ligand>
        <name>glutathione</name>
        <dbReference type="ChEBI" id="CHEBI:57925"/>
    </ligand>
</feature>
<feature type="active site" description="Nucleophile" evidence="1">
    <location>
        <position position="53"/>
    </location>
</feature>
<dbReference type="SUPFAM" id="SSF52833">
    <property type="entry name" value="Thioredoxin-like"/>
    <property type="match status" value="1"/>
</dbReference>
<dbReference type="OrthoDB" id="14734at2759"/>
<feature type="binding site" evidence="2">
    <location>
        <begin position="119"/>
        <end position="122"/>
    </location>
    <ligand>
        <name>glutathione</name>
        <dbReference type="ChEBI" id="CHEBI:57925"/>
    </ligand>
</feature>
<organism evidence="5 6">
    <name type="scientific">Polysphondylium violaceum</name>
    <dbReference type="NCBI Taxonomy" id="133409"/>
    <lineage>
        <taxon>Eukaryota</taxon>
        <taxon>Amoebozoa</taxon>
        <taxon>Evosea</taxon>
        <taxon>Eumycetozoa</taxon>
        <taxon>Dictyostelia</taxon>
        <taxon>Dictyosteliales</taxon>
        <taxon>Dictyosteliaceae</taxon>
        <taxon>Polysphondylium</taxon>
    </lineage>
</organism>
<dbReference type="InterPro" id="IPR004045">
    <property type="entry name" value="Glutathione_S-Trfase_N"/>
</dbReference>
<dbReference type="PANTHER" id="PTHR32419">
    <property type="entry name" value="GLUTATHIONYL-HYDROQUINONE REDUCTASE"/>
    <property type="match status" value="1"/>
</dbReference>
<feature type="site" description="Lowers pKa of active site Cys" evidence="3">
    <location>
        <position position="243"/>
    </location>
</feature>
<feature type="domain" description="GST C-terminal" evidence="4">
    <location>
        <begin position="162"/>
        <end position="286"/>
    </location>
</feature>
<dbReference type="PANTHER" id="PTHR32419:SF6">
    <property type="entry name" value="GLUTATHIONE S-TRANSFERASE OMEGA-LIKE 1-RELATED"/>
    <property type="match status" value="1"/>
</dbReference>
<evidence type="ECO:0000259" key="4">
    <source>
        <dbReference type="PROSITE" id="PS50405"/>
    </source>
</evidence>
<dbReference type="InterPro" id="IPR010987">
    <property type="entry name" value="Glutathione-S-Trfase_C-like"/>
</dbReference>
<evidence type="ECO:0000313" key="6">
    <source>
        <dbReference type="Proteomes" id="UP000695562"/>
    </source>
</evidence>
<proteinExistence type="predicted"/>
<evidence type="ECO:0000256" key="1">
    <source>
        <dbReference type="PIRSR" id="PIRSR015753-1"/>
    </source>
</evidence>
<keyword evidence="6" id="KW-1185">Reference proteome</keyword>
<dbReference type="GO" id="GO:0004364">
    <property type="term" value="F:glutathione transferase activity"/>
    <property type="evidence" value="ECO:0007669"/>
    <property type="project" value="InterPro"/>
</dbReference>
<dbReference type="InterPro" id="IPR016639">
    <property type="entry name" value="GST_Omega/GSH"/>
</dbReference>
<dbReference type="PROSITE" id="PS50405">
    <property type="entry name" value="GST_CTER"/>
    <property type="match status" value="1"/>
</dbReference>
<dbReference type="EMBL" id="AJWJ01000277">
    <property type="protein sequence ID" value="KAF2072462.1"/>
    <property type="molecule type" value="Genomic_DNA"/>
</dbReference>
<dbReference type="PIRSF" id="PIRSF015753">
    <property type="entry name" value="GST"/>
    <property type="match status" value="1"/>
</dbReference>
<name>A0A8J4PRU7_9MYCE</name>
<dbReference type="SUPFAM" id="SSF47616">
    <property type="entry name" value="GST C-terminal domain-like"/>
    <property type="match status" value="1"/>
</dbReference>
<sequence length="321" mass="37043">MKTNSDKIFSNNLLNKKVHFPKRIVSFSNTISKDDPVFKPELNRYHLFISLGCPFAHRTLIARNLKGLQDVIGVTIVDWQLGNDGWKFSQRDGCTSDPFFGFTSVKDYYYKANSQYAGRFTVPFIWDKKTNTIVNNDSASILKIFNNGFKDLAKNSDFNLCPDKNAKEIEQLNDFIFQNINIGVYKAGYAITQDEYEEAFNKVFSALDKLEERLNKSRFLVGNTFTEADIRLFTTLIRFDAVYHGNFKCNRNQLKEFPNLSNYLREIYQMDQIKQTVDFKHIKGLLYSNRSVNPNGIIPTGPNLSYLDVPHTRNNLLKSAL</sequence>
<comment type="caution">
    <text evidence="5">The sequence shown here is derived from an EMBL/GenBank/DDBJ whole genome shotgun (WGS) entry which is preliminary data.</text>
</comment>
<evidence type="ECO:0000256" key="3">
    <source>
        <dbReference type="PIRSR" id="PIRSR015753-3"/>
    </source>
</evidence>
<dbReference type="InterPro" id="IPR047047">
    <property type="entry name" value="GST_Omega-like_C"/>
</dbReference>
<dbReference type="GO" id="GO:0005737">
    <property type="term" value="C:cytoplasm"/>
    <property type="evidence" value="ECO:0007669"/>
    <property type="project" value="TreeGrafter"/>
</dbReference>
<gene>
    <name evidence="5" type="ORF">CYY_006217</name>
</gene>
<accession>A0A8J4PRU7</accession>
<dbReference type="Pfam" id="PF13410">
    <property type="entry name" value="GST_C_2"/>
    <property type="match status" value="1"/>
</dbReference>
<dbReference type="Gene3D" id="3.40.30.10">
    <property type="entry name" value="Glutaredoxin"/>
    <property type="match status" value="1"/>
</dbReference>
<feature type="binding site" evidence="2">
    <location>
        <begin position="137"/>
        <end position="138"/>
    </location>
    <ligand>
        <name>glutathione</name>
        <dbReference type="ChEBI" id="CHEBI:57925"/>
    </ligand>
</feature>
<evidence type="ECO:0000256" key="2">
    <source>
        <dbReference type="PIRSR" id="PIRSR015753-2"/>
    </source>
</evidence>
<feature type="active site" description="Proton donor/acceptor" evidence="1">
    <location>
        <position position="185"/>
    </location>
</feature>
<dbReference type="InterPro" id="IPR036282">
    <property type="entry name" value="Glutathione-S-Trfase_C_sf"/>
</dbReference>
<dbReference type="Gene3D" id="1.20.1050.10">
    <property type="match status" value="1"/>
</dbReference>
<dbReference type="CDD" id="cd03190">
    <property type="entry name" value="GST_C_Omega_like"/>
    <property type="match status" value="1"/>
</dbReference>
<evidence type="ECO:0000313" key="5">
    <source>
        <dbReference type="EMBL" id="KAF2072462.1"/>
    </source>
</evidence>
<dbReference type="Proteomes" id="UP000695562">
    <property type="component" value="Unassembled WGS sequence"/>
</dbReference>
<dbReference type="InterPro" id="IPR036249">
    <property type="entry name" value="Thioredoxin-like_sf"/>
</dbReference>
<reference evidence="5" key="1">
    <citation type="submission" date="2020-01" db="EMBL/GenBank/DDBJ databases">
        <title>Development of genomics and gene disruption for Polysphondylium violaceum indicates a role for the polyketide synthase stlB in stalk morphogenesis.</title>
        <authorList>
            <person name="Narita B."/>
            <person name="Kawabe Y."/>
            <person name="Kin K."/>
            <person name="Saito T."/>
            <person name="Gibbs R."/>
            <person name="Kuspa A."/>
            <person name="Muzny D."/>
            <person name="Queller D."/>
            <person name="Richards S."/>
            <person name="Strassman J."/>
            <person name="Sucgang R."/>
            <person name="Worley K."/>
            <person name="Schaap P."/>
        </authorList>
    </citation>
    <scope>NUCLEOTIDE SEQUENCE</scope>
    <source>
        <strain evidence="5">QSvi11</strain>
    </source>
</reference>
<protein>
    <recommendedName>
        <fullName evidence="4">GST C-terminal domain-containing protein</fullName>
    </recommendedName>
</protein>
<dbReference type="Pfam" id="PF13409">
    <property type="entry name" value="GST_N_2"/>
    <property type="match status" value="1"/>
</dbReference>